<dbReference type="EMBL" id="BBIY01000005">
    <property type="protein sequence ID" value="GAK73611.1"/>
    <property type="molecule type" value="Genomic_DNA"/>
</dbReference>
<reference evidence="2" key="1">
    <citation type="journal article" date="2014" name="Genome Announc.">
        <title>Draft Genome Sequence of ''Candidatus Phytoplasma asteris'' Strain OY-V, an Unculturable Plant-Pathogenic Bacterium.</title>
        <authorList>
            <person name="Kakizawa S."/>
            <person name="Makino A."/>
            <person name="Ishii Y."/>
            <person name="Tamaki H."/>
            <person name="Kamagata Y."/>
        </authorList>
    </citation>
    <scope>NUCLEOTIDE SEQUENCE [LARGE SCALE GENOMIC DNA]</scope>
    <source>
        <strain evidence="2">OY-V</strain>
    </source>
</reference>
<gene>
    <name evidence="1" type="ORF">OYV_00900</name>
</gene>
<protein>
    <submittedName>
        <fullName evidence="1">Beta-glucosidase/6-phospho-beta-glucosidase/ beta-galactosidase</fullName>
    </submittedName>
</protein>
<name>A0ABQ0J1W2_9MOLU</name>
<reference evidence="1 2" key="2">
    <citation type="journal article" date="2014" name="Genome Announc.">
        <title>Draft Genome Sequence of 'Candidatus Phytoplasma asteris' Strain OY-V, an Unculturable Plant-Pathogenic Bacterium.</title>
        <authorList>
            <person name="Kakizawa S."/>
            <person name="Makino A."/>
            <person name="Ishii Y."/>
            <person name="Tamaki H."/>
            <person name="Kamagata Y."/>
        </authorList>
    </citation>
    <scope>NUCLEOTIDE SEQUENCE [LARGE SCALE GENOMIC DNA]</scope>
    <source>
        <strain evidence="1 2">OY-V</strain>
    </source>
</reference>
<accession>A0ABQ0J1W2</accession>
<proteinExistence type="predicted"/>
<organism evidence="1 2">
    <name type="scientific">'Chrysanthemum coronarium' phytoplasma</name>
    <dbReference type="NCBI Taxonomy" id="1520703"/>
    <lineage>
        <taxon>Bacteria</taxon>
        <taxon>Bacillati</taxon>
        <taxon>Mycoplasmatota</taxon>
        <taxon>Mollicutes</taxon>
        <taxon>Acholeplasmatales</taxon>
        <taxon>Acholeplasmataceae</taxon>
        <taxon>Candidatus Phytoplasma</taxon>
        <taxon>16SrI (Aster yellows group)</taxon>
    </lineage>
</organism>
<dbReference type="Proteomes" id="UP000028900">
    <property type="component" value="Unassembled WGS sequence"/>
</dbReference>
<evidence type="ECO:0000313" key="1">
    <source>
        <dbReference type="EMBL" id="GAK73611.1"/>
    </source>
</evidence>
<comment type="caution">
    <text evidence="1">The sequence shown here is derived from an EMBL/GenBank/DDBJ whole genome shotgun (WGS) entry which is preliminary data.</text>
</comment>
<evidence type="ECO:0000313" key="2">
    <source>
        <dbReference type="Proteomes" id="UP000028900"/>
    </source>
</evidence>
<dbReference type="RefSeq" id="WP_172642328.1">
    <property type="nucleotide sequence ID" value="NZ_BBIY01000005.1"/>
</dbReference>
<sequence length="48" mass="5694">MKVFDPKDFVLINQTLTDKNITSENKIVGYYRNTFKKLWKKKSTKVAL</sequence>
<keyword evidence="2" id="KW-1185">Reference proteome</keyword>